<dbReference type="EMBL" id="CCKQ01014550">
    <property type="protein sequence ID" value="CDW86330.1"/>
    <property type="molecule type" value="Genomic_DNA"/>
</dbReference>
<keyword evidence="2" id="KW-0963">Cytoplasm</keyword>
<evidence type="ECO:0000256" key="3">
    <source>
        <dbReference type="ARBA" id="ARBA00022598"/>
    </source>
</evidence>
<protein>
    <submittedName>
        <fullName evidence="7">Tubulin-tyrosine ligase family protein</fullName>
    </submittedName>
</protein>
<keyword evidence="5" id="KW-0067">ATP-binding</keyword>
<comment type="subcellular location">
    <subcellularLocation>
        <location evidence="1">Cytoplasm</location>
    </subcellularLocation>
</comment>
<dbReference type="PROSITE" id="PS51221">
    <property type="entry name" value="TTL"/>
    <property type="match status" value="1"/>
</dbReference>
<dbReference type="InterPro" id="IPR051437">
    <property type="entry name" value="TTLL_monoglycylase"/>
</dbReference>
<feature type="compositionally biased region" description="Polar residues" evidence="6">
    <location>
        <begin position="1"/>
        <end position="12"/>
    </location>
</feature>
<dbReference type="PANTHER" id="PTHR45870">
    <property type="entry name" value="TUBULIN MONOGLYCYLASE TTLL3"/>
    <property type="match status" value="1"/>
</dbReference>
<feature type="compositionally biased region" description="Basic and acidic residues" evidence="6">
    <location>
        <begin position="66"/>
        <end position="91"/>
    </location>
</feature>
<dbReference type="PANTHER" id="PTHR45870:SF2">
    <property type="entry name" value="TUBULIN MONOGLYCYLASE TTLL3"/>
    <property type="match status" value="1"/>
</dbReference>
<keyword evidence="8" id="KW-1185">Reference proteome</keyword>
<feature type="compositionally biased region" description="Basic and acidic residues" evidence="6">
    <location>
        <begin position="111"/>
        <end position="135"/>
    </location>
</feature>
<dbReference type="Pfam" id="PF03133">
    <property type="entry name" value="TTL"/>
    <property type="match status" value="1"/>
</dbReference>
<dbReference type="GO" id="GO:0070736">
    <property type="term" value="F:protein-glycine ligase activity, initiating"/>
    <property type="evidence" value="ECO:0007669"/>
    <property type="project" value="TreeGrafter"/>
</dbReference>
<keyword evidence="4" id="KW-0547">Nucleotide-binding</keyword>
<gene>
    <name evidence="7" type="primary">Contig8953.g9576</name>
    <name evidence="7" type="ORF">STYLEM_15424</name>
</gene>
<dbReference type="AlphaFoldDB" id="A0A078AVB7"/>
<dbReference type="GO" id="GO:0005524">
    <property type="term" value="F:ATP binding"/>
    <property type="evidence" value="ECO:0007669"/>
    <property type="project" value="UniProtKB-KW"/>
</dbReference>
<keyword evidence="3 7" id="KW-0436">Ligase</keyword>
<evidence type="ECO:0000256" key="5">
    <source>
        <dbReference type="ARBA" id="ARBA00022840"/>
    </source>
</evidence>
<reference evidence="7 8" key="1">
    <citation type="submission" date="2014-06" db="EMBL/GenBank/DDBJ databases">
        <authorList>
            <person name="Swart Estienne"/>
        </authorList>
    </citation>
    <scope>NUCLEOTIDE SEQUENCE [LARGE SCALE GENOMIC DNA]</scope>
    <source>
        <strain evidence="7 8">130c</strain>
    </source>
</reference>
<feature type="compositionally biased region" description="Low complexity" evidence="6">
    <location>
        <begin position="19"/>
        <end position="46"/>
    </location>
</feature>
<evidence type="ECO:0000256" key="1">
    <source>
        <dbReference type="ARBA" id="ARBA00004496"/>
    </source>
</evidence>
<proteinExistence type="predicted"/>
<dbReference type="Gene3D" id="3.30.470.20">
    <property type="entry name" value="ATP-grasp fold, B domain"/>
    <property type="match status" value="1"/>
</dbReference>
<dbReference type="OrthoDB" id="10255472at2759"/>
<name>A0A078AVB7_STYLE</name>
<accession>A0A078AVB7</accession>
<dbReference type="InterPro" id="IPR004344">
    <property type="entry name" value="TTL/TTLL_fam"/>
</dbReference>
<evidence type="ECO:0000256" key="2">
    <source>
        <dbReference type="ARBA" id="ARBA00022490"/>
    </source>
</evidence>
<dbReference type="GO" id="GO:0015630">
    <property type="term" value="C:microtubule cytoskeleton"/>
    <property type="evidence" value="ECO:0007669"/>
    <property type="project" value="TreeGrafter"/>
</dbReference>
<feature type="region of interest" description="Disordered" evidence="6">
    <location>
        <begin position="1"/>
        <end position="139"/>
    </location>
</feature>
<dbReference type="Proteomes" id="UP000039865">
    <property type="component" value="Unassembled WGS sequence"/>
</dbReference>
<evidence type="ECO:0000256" key="6">
    <source>
        <dbReference type="SAM" id="MobiDB-lite"/>
    </source>
</evidence>
<dbReference type="SUPFAM" id="SSF56059">
    <property type="entry name" value="Glutathione synthetase ATP-binding domain-like"/>
    <property type="match status" value="1"/>
</dbReference>
<evidence type="ECO:0000313" key="8">
    <source>
        <dbReference type="Proteomes" id="UP000039865"/>
    </source>
</evidence>
<organism evidence="7 8">
    <name type="scientific">Stylonychia lemnae</name>
    <name type="common">Ciliate</name>
    <dbReference type="NCBI Taxonomy" id="5949"/>
    <lineage>
        <taxon>Eukaryota</taxon>
        <taxon>Sar</taxon>
        <taxon>Alveolata</taxon>
        <taxon>Ciliophora</taxon>
        <taxon>Intramacronucleata</taxon>
        <taxon>Spirotrichea</taxon>
        <taxon>Stichotrichia</taxon>
        <taxon>Sporadotrichida</taxon>
        <taxon>Oxytrichidae</taxon>
        <taxon>Stylonychinae</taxon>
        <taxon>Stylonychia</taxon>
    </lineage>
</organism>
<dbReference type="InParanoid" id="A0A078AVB7"/>
<evidence type="ECO:0000256" key="4">
    <source>
        <dbReference type="ARBA" id="ARBA00022741"/>
    </source>
</evidence>
<dbReference type="OMA" id="AEQERWY"/>
<evidence type="ECO:0000313" key="7">
    <source>
        <dbReference type="EMBL" id="CDW86330.1"/>
    </source>
</evidence>
<sequence length="684" mass="80824">MTSLKRFSQLSHNKPPQPKLQRQSSSQQRPLPLISIQQQNQSSASKNKLETIIDKPPQQKNNKALQHLEELAKKKQQQKEQEELEKKKKSEQINNARLEVQKRTTQLLQQKKQEEEEKKSSQKDEEEKDLSEVKKQIAGPSEEFLARNDKLKPNQPTITDRKVFLKRYNLPIEQKIFIVVGGYSTLKKALVERGWFENPDRNSPVFDLKFAIKQSDVCNSEIQDYQIVNHFLKNNLITTKVGLCHSLKNLVWWNNVEVDSFFPKCFDLTEGEEGEDFKNEFRFIKAECILKNFVRDKKVKHIERLLVAIQICEKRMKDVDDQLDDPVILFMGLIMLIQKLELVVTEKEWEVIQKDKGNEQILEQVKAQKWFKRLEERFNSMFEEYKQENPQIADSINEENFEDVKSEFYLRIVDNILKEFEQRFPQFKLNGNLNMWLVKPGGQSRGRGIKVFRGYDKMMNHIKSVKGRSFVVQKYIENPLIVMKKKFDVRQWVMVTDWNPLTVWIYKECYIRFSPIDYDITKLNDKFMHLTNNAIVSKCDEFHESEIEGNMWGCDEFSDHLQEQFGSDVFQEIIWPQFCKYVTCSLESVQDMVDNRKNSFEFLGYDFMIDEDLKVWLIEHVTERLVKLVLNDLPKIILDYPRAKKKKKCDTGGFVLCHKAKMQVEKPMNGMVTNLALEGKKITK</sequence>
<dbReference type="GO" id="GO:0005737">
    <property type="term" value="C:cytoplasm"/>
    <property type="evidence" value="ECO:0007669"/>
    <property type="project" value="UniProtKB-SubCell"/>
</dbReference>